<comment type="similarity">
    <text evidence="1 3">Belongs to the sulfotransferase 1 family.</text>
</comment>
<dbReference type="Gramene" id="OIS98830">
    <property type="protein sequence ID" value="OIS98830"/>
    <property type="gene ID" value="A4A49_17697"/>
</dbReference>
<dbReference type="PANTHER" id="PTHR11783">
    <property type="entry name" value="SULFOTRANSFERASE SULT"/>
    <property type="match status" value="1"/>
</dbReference>
<sequence>MTITNFLKIQSKSEQPPQETLSEDLDEFFTSLPKEKGWRTPNLFLFQNFWCQPKEIRAIISTQKHFKAQDSDLIVASIPKSGTTWLKALTFSIVNRNKFNVQQKNINHPLLTHNPHELVPFLEYKLYADFNSLPDLSLLPSPRLVATHVPFGALPNSVKTSKCKIVYICRNPFDTFVSIWHYFVKIRPESLGPFTLEEAFDMYCRGVIGFGPYWEHMLGYWRESLENPNKVLFLKYEDMKLDVCNQLKRLAEFLRFPFTDEEEKGGIIKDVSSLCSFQNLRDLQVNKKGKGAISDFENRNLFRKGEIGDWVNYFTPSMFERLSKVMEEKLGGSGLTFSLLSQETK</sequence>
<dbReference type="Proteomes" id="UP000187609">
    <property type="component" value="Unassembled WGS sequence"/>
</dbReference>
<dbReference type="InterPro" id="IPR027417">
    <property type="entry name" value="P-loop_NTPase"/>
</dbReference>
<reference evidence="5" key="1">
    <citation type="submission" date="2016-11" db="EMBL/GenBank/DDBJ databases">
        <title>The genome of Nicotiana attenuata.</title>
        <authorList>
            <person name="Xu S."/>
            <person name="Brockmoeller T."/>
            <person name="Gaquerel E."/>
            <person name="Navarro A."/>
            <person name="Kuhl H."/>
            <person name="Gase K."/>
            <person name="Ling Z."/>
            <person name="Zhou W."/>
            <person name="Kreitzer C."/>
            <person name="Stanke M."/>
            <person name="Tang H."/>
            <person name="Lyons E."/>
            <person name="Pandey P."/>
            <person name="Pandey S.P."/>
            <person name="Timmermann B."/>
            <person name="Baldwin I.T."/>
        </authorList>
    </citation>
    <scope>NUCLEOTIDE SEQUENCE [LARGE SCALE GENOMIC DNA]</scope>
    <source>
        <strain evidence="5">UT</strain>
    </source>
</reference>
<dbReference type="Gene3D" id="3.40.50.300">
    <property type="entry name" value="P-loop containing nucleotide triphosphate hydrolases"/>
    <property type="match status" value="1"/>
</dbReference>
<gene>
    <name evidence="5" type="primary">SOT15_1</name>
    <name evidence="5" type="ORF">A4A49_17697</name>
</gene>
<dbReference type="SMR" id="A0A1J6IM98"/>
<dbReference type="EC" id="2.8.2.-" evidence="3"/>
<name>A0A1J6IM98_NICAT</name>
<evidence type="ECO:0000256" key="3">
    <source>
        <dbReference type="RuleBase" id="RU361155"/>
    </source>
</evidence>
<keyword evidence="2 3" id="KW-0808">Transferase</keyword>
<proteinExistence type="inferred from homology"/>
<keyword evidence="6" id="KW-1185">Reference proteome</keyword>
<dbReference type="OrthoDB" id="205623at2759"/>
<comment type="caution">
    <text evidence="5">The sequence shown here is derived from an EMBL/GenBank/DDBJ whole genome shotgun (WGS) entry which is preliminary data.</text>
</comment>
<evidence type="ECO:0000256" key="2">
    <source>
        <dbReference type="ARBA" id="ARBA00022679"/>
    </source>
</evidence>
<dbReference type="EMBL" id="MJEQ01037191">
    <property type="protein sequence ID" value="OIS98830.1"/>
    <property type="molecule type" value="Genomic_DNA"/>
</dbReference>
<dbReference type="GeneID" id="109232319"/>
<evidence type="ECO:0000256" key="1">
    <source>
        <dbReference type="ARBA" id="ARBA00005771"/>
    </source>
</evidence>
<dbReference type="KEGG" id="nau:109232319"/>
<dbReference type="OMA" id="EFPILEC"/>
<organism evidence="5 6">
    <name type="scientific">Nicotiana attenuata</name>
    <name type="common">Coyote tobacco</name>
    <dbReference type="NCBI Taxonomy" id="49451"/>
    <lineage>
        <taxon>Eukaryota</taxon>
        <taxon>Viridiplantae</taxon>
        <taxon>Streptophyta</taxon>
        <taxon>Embryophyta</taxon>
        <taxon>Tracheophyta</taxon>
        <taxon>Spermatophyta</taxon>
        <taxon>Magnoliopsida</taxon>
        <taxon>eudicotyledons</taxon>
        <taxon>Gunneridae</taxon>
        <taxon>Pentapetalae</taxon>
        <taxon>asterids</taxon>
        <taxon>lamiids</taxon>
        <taxon>Solanales</taxon>
        <taxon>Solanaceae</taxon>
        <taxon>Nicotianoideae</taxon>
        <taxon>Nicotianeae</taxon>
        <taxon>Nicotiana</taxon>
    </lineage>
</organism>
<protein>
    <recommendedName>
        <fullName evidence="3">Sulfotransferase</fullName>
        <ecNumber evidence="3">2.8.2.-</ecNumber>
    </recommendedName>
</protein>
<dbReference type="GO" id="GO:0008146">
    <property type="term" value="F:sulfotransferase activity"/>
    <property type="evidence" value="ECO:0007669"/>
    <property type="project" value="InterPro"/>
</dbReference>
<evidence type="ECO:0000313" key="5">
    <source>
        <dbReference type="EMBL" id="OIS98830.1"/>
    </source>
</evidence>
<dbReference type="AlphaFoldDB" id="A0A1J6IM98"/>
<feature type="domain" description="Sulfotransferase" evidence="4">
    <location>
        <begin position="70"/>
        <end position="334"/>
    </location>
</feature>
<dbReference type="InterPro" id="IPR000863">
    <property type="entry name" value="Sulfotransferase_dom"/>
</dbReference>
<evidence type="ECO:0000259" key="4">
    <source>
        <dbReference type="Pfam" id="PF00685"/>
    </source>
</evidence>
<dbReference type="Pfam" id="PF00685">
    <property type="entry name" value="Sulfotransfer_1"/>
    <property type="match status" value="1"/>
</dbReference>
<evidence type="ECO:0000313" key="6">
    <source>
        <dbReference type="Proteomes" id="UP000187609"/>
    </source>
</evidence>
<accession>A0A1J6IM98</accession>
<dbReference type="SUPFAM" id="SSF52540">
    <property type="entry name" value="P-loop containing nucleoside triphosphate hydrolases"/>
    <property type="match status" value="1"/>
</dbReference>